<comment type="caution">
    <text evidence="2">The sequence shown here is derived from an EMBL/GenBank/DDBJ whole genome shotgun (WGS) entry which is preliminary data.</text>
</comment>
<reference evidence="2" key="1">
    <citation type="submission" date="2016-01" db="EMBL/GenBank/DDBJ databases">
        <authorList>
            <person name="Peeters C."/>
        </authorList>
    </citation>
    <scope>NUCLEOTIDE SEQUENCE [LARGE SCALE GENOMIC DNA]</scope>
    <source>
        <strain evidence="2">LMG 29326</strain>
    </source>
</reference>
<feature type="chain" id="PRO_5007620949" evidence="1">
    <location>
        <begin position="28"/>
        <end position="386"/>
    </location>
</feature>
<keyword evidence="1" id="KW-0732">Signal</keyword>
<organism evidence="2 3">
    <name type="scientific">Caballeronia ptereochthonis</name>
    <dbReference type="NCBI Taxonomy" id="1777144"/>
    <lineage>
        <taxon>Bacteria</taxon>
        <taxon>Pseudomonadati</taxon>
        <taxon>Pseudomonadota</taxon>
        <taxon>Betaproteobacteria</taxon>
        <taxon>Burkholderiales</taxon>
        <taxon>Burkholderiaceae</taxon>
        <taxon>Caballeronia</taxon>
    </lineage>
</organism>
<dbReference type="InterPro" id="IPR010869">
    <property type="entry name" value="DUF1501"/>
</dbReference>
<dbReference type="InterPro" id="IPR006311">
    <property type="entry name" value="TAT_signal"/>
</dbReference>
<name>A0A158AUU7_9BURK</name>
<dbReference type="RefSeq" id="WP_087045487.1">
    <property type="nucleotide sequence ID" value="NZ_FCOB02000009.1"/>
</dbReference>
<dbReference type="STRING" id="1777144.AWB83_02384"/>
<keyword evidence="3" id="KW-1185">Reference proteome</keyword>
<sequence>MLTRRRFLWCAGASAGAMLVAPQLVLASAATDRRFVFVIQRGAADGLNIVVPYGDPAYAALRGPLAIDAATASKLDGTFALHPSLKAAAQMYRDKQALLVHAVASPYRERSHFDGQNVLETGGNAPYRLKDGWMNRLLAMLPALSANPNADAVAFAPTVPLALRGRAEVTSYAPSSLPQAPDDLIMRVSQLYAGDAQLHPLWDAAMQTRGLAADAGARQDPASLGKLAAGFLSKPDGPRIAMIETGGWDTHSAQNPRLAAQLKALDTMLAALRDGLGVHWANTTVLVATEFGRTAAANGTGGTDHGTASAAMIVGGAVAGGRVLADWPGLANASLYQARDLRPTIGLDAVIAGAAGETFGLDPQRVGATLFPEAGGQRLAQRILKA</sequence>
<dbReference type="AlphaFoldDB" id="A0A158AUU7"/>
<accession>A0A158AUU7</accession>
<dbReference type="PANTHER" id="PTHR43737:SF1">
    <property type="entry name" value="DUF1501 DOMAIN-CONTAINING PROTEIN"/>
    <property type="match status" value="1"/>
</dbReference>
<dbReference type="PROSITE" id="PS51318">
    <property type="entry name" value="TAT"/>
    <property type="match status" value="1"/>
</dbReference>
<evidence type="ECO:0000256" key="1">
    <source>
        <dbReference type="SAM" id="SignalP"/>
    </source>
</evidence>
<dbReference type="Proteomes" id="UP000054978">
    <property type="component" value="Unassembled WGS sequence"/>
</dbReference>
<dbReference type="PANTHER" id="PTHR43737">
    <property type="entry name" value="BLL7424 PROTEIN"/>
    <property type="match status" value="1"/>
</dbReference>
<dbReference type="OrthoDB" id="9779968at2"/>
<evidence type="ECO:0000313" key="3">
    <source>
        <dbReference type="Proteomes" id="UP000054978"/>
    </source>
</evidence>
<dbReference type="EMBL" id="FCOB02000009">
    <property type="protein sequence ID" value="SAK61499.1"/>
    <property type="molecule type" value="Genomic_DNA"/>
</dbReference>
<feature type="signal peptide" evidence="1">
    <location>
        <begin position="1"/>
        <end position="27"/>
    </location>
</feature>
<gene>
    <name evidence="2" type="ORF">AWB83_02384</name>
</gene>
<proteinExistence type="predicted"/>
<evidence type="ECO:0000313" key="2">
    <source>
        <dbReference type="EMBL" id="SAK61499.1"/>
    </source>
</evidence>
<dbReference type="Pfam" id="PF07394">
    <property type="entry name" value="DUF1501"/>
    <property type="match status" value="1"/>
</dbReference>
<protein>
    <submittedName>
        <fullName evidence="2">PF07394 family protein</fullName>
    </submittedName>
</protein>